<dbReference type="GO" id="GO:0030428">
    <property type="term" value="C:cell septum"/>
    <property type="evidence" value="ECO:0007669"/>
    <property type="project" value="TreeGrafter"/>
</dbReference>
<evidence type="ECO:0000313" key="5">
    <source>
        <dbReference type="Proteomes" id="UP000434209"/>
    </source>
</evidence>
<feature type="compositionally biased region" description="Polar residues" evidence="1">
    <location>
        <begin position="169"/>
        <end position="182"/>
    </location>
</feature>
<dbReference type="GO" id="GO:0032153">
    <property type="term" value="C:cell division site"/>
    <property type="evidence" value="ECO:0007669"/>
    <property type="project" value="TreeGrafter"/>
</dbReference>
<dbReference type="PROSITE" id="PS51724">
    <property type="entry name" value="SPOR"/>
    <property type="match status" value="1"/>
</dbReference>
<name>A0A7Z2G1P4_9BURK</name>
<dbReference type="Proteomes" id="UP000434209">
    <property type="component" value="Chromosome 1"/>
</dbReference>
<dbReference type="InterPro" id="IPR036680">
    <property type="entry name" value="SPOR-like_sf"/>
</dbReference>
<evidence type="ECO:0000259" key="3">
    <source>
        <dbReference type="PROSITE" id="PS51724"/>
    </source>
</evidence>
<keyword evidence="4" id="KW-0131">Cell cycle</keyword>
<dbReference type="KEGG" id="pacp:FAZ97_00985"/>
<keyword evidence="2" id="KW-0472">Membrane</keyword>
<dbReference type="RefSeq" id="WP_158756777.1">
    <property type="nucleotide sequence ID" value="NZ_CP046909.1"/>
</dbReference>
<evidence type="ECO:0000256" key="1">
    <source>
        <dbReference type="SAM" id="MobiDB-lite"/>
    </source>
</evidence>
<dbReference type="PANTHER" id="PTHR38687">
    <property type="entry name" value="CELL DIVISION PROTEIN DEDD-RELATED"/>
    <property type="match status" value="1"/>
</dbReference>
<dbReference type="PANTHER" id="PTHR38687:SF1">
    <property type="entry name" value="CELL DIVISION PROTEIN DEDD"/>
    <property type="match status" value="1"/>
</dbReference>
<dbReference type="Gene3D" id="3.30.70.1070">
    <property type="entry name" value="Sporulation related repeat"/>
    <property type="match status" value="1"/>
</dbReference>
<dbReference type="SUPFAM" id="SSF110997">
    <property type="entry name" value="Sporulation related repeat"/>
    <property type="match status" value="1"/>
</dbReference>
<dbReference type="OrthoDB" id="7063246at2"/>
<feature type="compositionally biased region" description="Polar residues" evidence="1">
    <location>
        <begin position="90"/>
        <end position="111"/>
    </location>
</feature>
<evidence type="ECO:0000313" key="4">
    <source>
        <dbReference type="EMBL" id="QGZ53593.1"/>
    </source>
</evidence>
<dbReference type="GO" id="GO:0042834">
    <property type="term" value="F:peptidoglycan binding"/>
    <property type="evidence" value="ECO:0007669"/>
    <property type="project" value="InterPro"/>
</dbReference>
<feature type="compositionally biased region" description="Low complexity" evidence="1">
    <location>
        <begin position="121"/>
        <end position="138"/>
    </location>
</feature>
<keyword evidence="5" id="KW-1185">Reference proteome</keyword>
<dbReference type="GO" id="GO:0032506">
    <property type="term" value="P:cytokinetic process"/>
    <property type="evidence" value="ECO:0007669"/>
    <property type="project" value="TreeGrafter"/>
</dbReference>
<protein>
    <submittedName>
        <fullName evidence="4">Cell division protein</fullName>
    </submittedName>
</protein>
<evidence type="ECO:0000256" key="2">
    <source>
        <dbReference type="SAM" id="Phobius"/>
    </source>
</evidence>
<dbReference type="AlphaFoldDB" id="A0A7Z2G1P4"/>
<feature type="region of interest" description="Disordered" evidence="1">
    <location>
        <begin position="55"/>
        <end position="205"/>
    </location>
</feature>
<reference evidence="4 5" key="1">
    <citation type="submission" date="2019-12" db="EMBL/GenBank/DDBJ databases">
        <title>Paraburkholderia acidiphila 7Q-K02 sp. nov and Paraburkholderia acidisoli DHF22 sp. nov., two strains isolated from forest soil.</title>
        <authorList>
            <person name="Gao Z."/>
            <person name="Qiu L."/>
        </authorList>
    </citation>
    <scope>NUCLEOTIDE SEQUENCE [LARGE SCALE GENOMIC DNA]</scope>
    <source>
        <strain evidence="4 5">7Q-K02</strain>
    </source>
</reference>
<keyword evidence="2" id="KW-1133">Transmembrane helix</keyword>
<organism evidence="4 5">
    <name type="scientific">Paraburkholderia acidiphila</name>
    <dbReference type="NCBI Taxonomy" id="2571747"/>
    <lineage>
        <taxon>Bacteria</taxon>
        <taxon>Pseudomonadati</taxon>
        <taxon>Pseudomonadota</taxon>
        <taxon>Betaproteobacteria</taxon>
        <taxon>Burkholderiales</taxon>
        <taxon>Burkholderiaceae</taxon>
        <taxon>Paraburkholderia</taxon>
    </lineage>
</organism>
<sequence length="284" mass="29408">MQVIQTMAKPRRTTKQQSKQSGGTFLGIVLGLIVGLAIAVVVALYITRAPTPFVSKVAPPAASDVSQSNEQVDPNRALQGKSPGQPVPQAAQSTPPNTAPGQTTNQSQSSGMLEEPQIVEVPPSGSNNNSANGVAVAPQPSTGETVTGGTAIAKKPQSASNSNNANSATNPAQILAGNQPQKPANAVPTPPAAKPGSATPAPGDANTGYFLQVGAYKTSGDAEQQRARLAFQGFESKVTQRDAGGVTYYRVRIGPFTKFDDMNSTRQRLSDAGIDTAVIRFTKQ</sequence>
<dbReference type="Pfam" id="PF05036">
    <property type="entry name" value="SPOR"/>
    <property type="match status" value="1"/>
</dbReference>
<feature type="compositionally biased region" description="Polar residues" evidence="1">
    <location>
        <begin position="139"/>
        <end position="148"/>
    </location>
</feature>
<gene>
    <name evidence="4" type="ORF">FAZ97_00985</name>
</gene>
<proteinExistence type="predicted"/>
<accession>A0A7Z2G1P4</accession>
<dbReference type="EMBL" id="CP046909">
    <property type="protein sequence ID" value="QGZ53593.1"/>
    <property type="molecule type" value="Genomic_DNA"/>
</dbReference>
<feature type="compositionally biased region" description="Low complexity" evidence="1">
    <location>
        <begin position="158"/>
        <end position="168"/>
    </location>
</feature>
<dbReference type="InterPro" id="IPR007730">
    <property type="entry name" value="SPOR-like_dom"/>
</dbReference>
<feature type="region of interest" description="Disordered" evidence="1">
    <location>
        <begin position="1"/>
        <end position="20"/>
    </location>
</feature>
<dbReference type="InterPro" id="IPR052521">
    <property type="entry name" value="Cell_div_SPOR-domain"/>
</dbReference>
<feature type="transmembrane region" description="Helical" evidence="2">
    <location>
        <begin position="21"/>
        <end position="46"/>
    </location>
</feature>
<feature type="domain" description="SPOR" evidence="3">
    <location>
        <begin position="203"/>
        <end position="281"/>
    </location>
</feature>
<keyword evidence="2" id="KW-0812">Transmembrane</keyword>
<keyword evidence="4" id="KW-0132">Cell division</keyword>